<dbReference type="Proteomes" id="UP000649617">
    <property type="component" value="Unassembled WGS sequence"/>
</dbReference>
<reference evidence="2" key="1">
    <citation type="submission" date="2021-02" db="EMBL/GenBank/DDBJ databases">
        <authorList>
            <person name="Dougan E. K."/>
            <person name="Rhodes N."/>
            <person name="Thang M."/>
            <person name="Chan C."/>
        </authorList>
    </citation>
    <scope>NUCLEOTIDE SEQUENCE</scope>
</reference>
<feature type="domain" description="Thioester reductase (TE)" evidence="1">
    <location>
        <begin position="2"/>
        <end position="153"/>
    </location>
</feature>
<organism evidence="2 3">
    <name type="scientific">Symbiodinium pilosum</name>
    <name type="common">Dinoflagellate</name>
    <dbReference type="NCBI Taxonomy" id="2952"/>
    <lineage>
        <taxon>Eukaryota</taxon>
        <taxon>Sar</taxon>
        <taxon>Alveolata</taxon>
        <taxon>Dinophyceae</taxon>
        <taxon>Suessiales</taxon>
        <taxon>Symbiodiniaceae</taxon>
        <taxon>Symbiodinium</taxon>
    </lineage>
</organism>
<keyword evidence="3" id="KW-1185">Reference proteome</keyword>
<feature type="non-terminal residue" evidence="2">
    <location>
        <position position="290"/>
    </location>
</feature>
<evidence type="ECO:0000313" key="2">
    <source>
        <dbReference type="EMBL" id="CAE7283848.1"/>
    </source>
</evidence>
<dbReference type="InterPro" id="IPR013120">
    <property type="entry name" value="FAR_NAD-bd"/>
</dbReference>
<sequence>LVGTVETVVHLAAKDNFFMPYAILEDIHINGFFNIVEFCASCRVKSLMYTSSCSARLYGTKREKNGGLWNGYTQSKGVAHKMAEEVHRLGSQGRFNCVPPISLINIGYVIDPNGVPDITDCLETILKVCCIRNEFPEGVNYNMDMTQVSYVAECFVNIVSQLHRGGQPQAHSEDAWLELWNPRPFRFSEMIGLLQEGRAARGESALKPVPLAAFVQGYKQTLFHHVATVAAKCMSNFFDHHFPKDVQKVLGLIPSRLWQNQDVTTPPSLERRGWKRYAYAIDKQMDLSDS</sequence>
<evidence type="ECO:0000313" key="3">
    <source>
        <dbReference type="Proteomes" id="UP000649617"/>
    </source>
</evidence>
<dbReference type="SUPFAM" id="SSF51735">
    <property type="entry name" value="NAD(P)-binding Rossmann-fold domains"/>
    <property type="match status" value="1"/>
</dbReference>
<evidence type="ECO:0000259" key="1">
    <source>
        <dbReference type="Pfam" id="PF07993"/>
    </source>
</evidence>
<dbReference type="Pfam" id="PF07993">
    <property type="entry name" value="NAD_binding_4"/>
    <property type="match status" value="1"/>
</dbReference>
<dbReference type="AlphaFoldDB" id="A0A812NBC8"/>
<accession>A0A812NBC8</accession>
<dbReference type="InterPro" id="IPR036291">
    <property type="entry name" value="NAD(P)-bd_dom_sf"/>
</dbReference>
<comment type="caution">
    <text evidence="2">The sequence shown here is derived from an EMBL/GenBank/DDBJ whole genome shotgun (WGS) entry which is preliminary data.</text>
</comment>
<gene>
    <name evidence="2" type="primary">hetM</name>
    <name evidence="2" type="ORF">SPIL2461_LOCUS6375</name>
</gene>
<name>A0A812NBC8_SYMPI</name>
<dbReference type="Gene3D" id="3.40.50.720">
    <property type="entry name" value="NAD(P)-binding Rossmann-like Domain"/>
    <property type="match status" value="1"/>
</dbReference>
<protein>
    <submittedName>
        <fullName evidence="2">HetM protein</fullName>
    </submittedName>
</protein>
<dbReference type="EMBL" id="CAJNIZ010009558">
    <property type="protein sequence ID" value="CAE7283848.1"/>
    <property type="molecule type" value="Genomic_DNA"/>
</dbReference>
<proteinExistence type="predicted"/>
<dbReference type="OrthoDB" id="610659at2759"/>